<dbReference type="Proteomes" id="UP001575652">
    <property type="component" value="Unassembled WGS sequence"/>
</dbReference>
<dbReference type="Gene3D" id="3.40.50.720">
    <property type="entry name" value="NAD(P)-binding Rossmann-like Domain"/>
    <property type="match status" value="1"/>
</dbReference>
<dbReference type="InterPro" id="IPR036291">
    <property type="entry name" value="NAD(P)-bd_dom_sf"/>
</dbReference>
<dbReference type="SUPFAM" id="SSF51735">
    <property type="entry name" value="NAD(P)-binding Rossmann-fold domains"/>
    <property type="match status" value="1"/>
</dbReference>
<evidence type="ECO:0000256" key="3">
    <source>
        <dbReference type="SAM" id="MobiDB-lite"/>
    </source>
</evidence>
<dbReference type="NCBIfam" id="NF004513">
    <property type="entry name" value="PRK05854.1"/>
    <property type="match status" value="1"/>
</dbReference>
<keyword evidence="5" id="KW-1185">Reference proteome</keyword>
<sequence>MYEVPQQAGRRFVVTGANSGTGRETALRLARAGASVVLGVRSPEKGESARASILREVPGADLEVRRIDLADLSSVAAFAAGLVADGRPVDTLVNNAGVMAPPRRMETADGFELQFGTNFLGPFALTNLLIPLLLESPSPRVATMSSAVSHIGKVRFGDLHWERGYRPMLAYAQSKLGNLLMAVRLAEAAAAQGSPLMSTLAHPGYTRTNLQTAGASLGRDRPRRSLPVEWGGLRAQNVETGAEPLLFAAADPGAAQGAYYGPSGPLGIAGPTRQTDLPRSARGATLAGSLWAVAEDLTGTRLPPLTPRTATGHPAPATAPATDAR</sequence>
<reference evidence="4 5" key="1">
    <citation type="submission" date="2024-09" db="EMBL/GenBank/DDBJ databases">
        <authorList>
            <person name="Salinas-Garcia M.A."/>
            <person name="Prieme A."/>
        </authorList>
    </citation>
    <scope>NUCLEOTIDE SEQUENCE [LARGE SCALE GENOMIC DNA]</scope>
    <source>
        <strain evidence="4 5">DSM 21081</strain>
    </source>
</reference>
<organism evidence="4 5">
    <name type="scientific">Arthrobacter halodurans</name>
    <dbReference type="NCBI Taxonomy" id="516699"/>
    <lineage>
        <taxon>Bacteria</taxon>
        <taxon>Bacillati</taxon>
        <taxon>Actinomycetota</taxon>
        <taxon>Actinomycetes</taxon>
        <taxon>Micrococcales</taxon>
        <taxon>Micrococcaceae</taxon>
        <taxon>Arthrobacter</taxon>
    </lineage>
</organism>
<dbReference type="PRINTS" id="PR00081">
    <property type="entry name" value="GDHRDH"/>
</dbReference>
<evidence type="ECO:0000256" key="2">
    <source>
        <dbReference type="ARBA" id="ARBA00023002"/>
    </source>
</evidence>
<keyword evidence="2" id="KW-0560">Oxidoreductase</keyword>
<evidence type="ECO:0000313" key="4">
    <source>
        <dbReference type="EMBL" id="MFB0834924.1"/>
    </source>
</evidence>
<dbReference type="PANTHER" id="PTHR24320">
    <property type="entry name" value="RETINOL DEHYDROGENASE"/>
    <property type="match status" value="1"/>
</dbReference>
<dbReference type="NCBIfam" id="NF004846">
    <property type="entry name" value="PRK06197.1"/>
    <property type="match status" value="1"/>
</dbReference>
<gene>
    <name evidence="4" type="ORF">ACETWP_10020</name>
</gene>
<dbReference type="PANTHER" id="PTHR24320:SF148">
    <property type="entry name" value="NAD(P)-BINDING ROSSMANN-FOLD SUPERFAMILY PROTEIN"/>
    <property type="match status" value="1"/>
</dbReference>
<proteinExistence type="inferred from homology"/>
<evidence type="ECO:0000313" key="5">
    <source>
        <dbReference type="Proteomes" id="UP001575652"/>
    </source>
</evidence>
<feature type="region of interest" description="Disordered" evidence="3">
    <location>
        <begin position="301"/>
        <end position="325"/>
    </location>
</feature>
<name>A0ABV4UP70_9MICC</name>
<dbReference type="InterPro" id="IPR002347">
    <property type="entry name" value="SDR_fam"/>
</dbReference>
<dbReference type="EMBL" id="JBHDLJ010000007">
    <property type="protein sequence ID" value="MFB0834924.1"/>
    <property type="molecule type" value="Genomic_DNA"/>
</dbReference>
<protein>
    <submittedName>
        <fullName evidence="4">SDR family oxidoreductase</fullName>
    </submittedName>
</protein>
<comment type="similarity">
    <text evidence="1">Belongs to the short-chain dehydrogenases/reductases (SDR) family.</text>
</comment>
<accession>A0ABV4UP70</accession>
<dbReference type="Pfam" id="PF00106">
    <property type="entry name" value="adh_short"/>
    <property type="match status" value="1"/>
</dbReference>
<comment type="caution">
    <text evidence="4">The sequence shown here is derived from an EMBL/GenBank/DDBJ whole genome shotgun (WGS) entry which is preliminary data.</text>
</comment>
<evidence type="ECO:0000256" key="1">
    <source>
        <dbReference type="ARBA" id="ARBA00006484"/>
    </source>
</evidence>
<dbReference type="RefSeq" id="WP_373972099.1">
    <property type="nucleotide sequence ID" value="NZ_JBHDLJ010000007.1"/>
</dbReference>